<proteinExistence type="predicted"/>
<dbReference type="Gene3D" id="2.180.10.10">
    <property type="entry name" value="RHS repeat-associated core"/>
    <property type="match status" value="1"/>
</dbReference>
<dbReference type="PANTHER" id="PTHR32305">
    <property type="match status" value="1"/>
</dbReference>
<feature type="non-terminal residue" evidence="1">
    <location>
        <position position="290"/>
    </location>
</feature>
<name>A0A246IRQ9_9BURK</name>
<protein>
    <recommendedName>
        <fullName evidence="3">Type IV secretion protein Rhs</fullName>
    </recommendedName>
</protein>
<feature type="non-terminal residue" evidence="1">
    <location>
        <position position="1"/>
    </location>
</feature>
<evidence type="ECO:0000313" key="2">
    <source>
        <dbReference type="Proteomes" id="UP000197468"/>
    </source>
</evidence>
<keyword evidence="2" id="KW-1185">Reference proteome</keyword>
<dbReference type="InterPro" id="IPR050708">
    <property type="entry name" value="T6SS_VgrG/RHS"/>
</dbReference>
<accession>A0A246IRQ9</accession>
<dbReference type="Proteomes" id="UP000197468">
    <property type="component" value="Unassembled WGS sequence"/>
</dbReference>
<evidence type="ECO:0008006" key="3">
    <source>
        <dbReference type="Google" id="ProtNLM"/>
    </source>
</evidence>
<sequence length="290" mass="32139">TVTQQWGGAGLLKSQIAVPKEDFTDRLGRVVQSRTWGFDGTPVITQTAFTAQGYTASVARPRFQGAAPVWTFYDRDDIGRVNKIRSPAPDGSGYAETAYTYGGRVLSMVNAKGQSRIEERNVLGKLKSATDALGNVTTYVYDGFGNLVRTRDPKGNEIAIGYDALGRKTSLQDPDVGSVAYWVDPLGQTWKQRDAKAQETLFSFDALGRMVRRLEPDQDSRWEYDTAANGIGKLAQSYTWVNGAADVRRAMTYDAQGRLSGTELNLDWDYFTQTAYDGFGRANVQSYTRR</sequence>
<evidence type="ECO:0000313" key="1">
    <source>
        <dbReference type="EMBL" id="OWQ82873.1"/>
    </source>
</evidence>
<dbReference type="InterPro" id="IPR031325">
    <property type="entry name" value="RHS_repeat"/>
</dbReference>
<comment type="caution">
    <text evidence="1">The sequence shown here is derived from an EMBL/GenBank/DDBJ whole genome shotgun (WGS) entry which is preliminary data.</text>
</comment>
<dbReference type="PANTHER" id="PTHR32305:SF15">
    <property type="entry name" value="PROTEIN RHSA-RELATED"/>
    <property type="match status" value="1"/>
</dbReference>
<gene>
    <name evidence="1" type="ORF">CDN99_27935</name>
</gene>
<reference evidence="1 2" key="1">
    <citation type="journal article" date="2008" name="Int. J. Syst. Evol. Microbiol.">
        <title>Description of Roseateles aquatilis sp. nov. and Roseateles terrae sp. nov., in the class Betaproteobacteria, and emended description of the genus Roseateles.</title>
        <authorList>
            <person name="Gomila M."/>
            <person name="Bowien B."/>
            <person name="Falsen E."/>
            <person name="Moore E.R."/>
            <person name="Lalucat J."/>
        </authorList>
    </citation>
    <scope>NUCLEOTIDE SEQUENCE [LARGE SCALE GENOMIC DNA]</scope>
    <source>
        <strain evidence="1 2">CCUG 48205</strain>
    </source>
</reference>
<dbReference type="InterPro" id="IPR006530">
    <property type="entry name" value="YD"/>
</dbReference>
<dbReference type="AlphaFoldDB" id="A0A246IRQ9"/>
<organism evidence="1 2">
    <name type="scientific">Roseateles aquatilis</name>
    <dbReference type="NCBI Taxonomy" id="431061"/>
    <lineage>
        <taxon>Bacteria</taxon>
        <taxon>Pseudomonadati</taxon>
        <taxon>Pseudomonadota</taxon>
        <taxon>Betaproteobacteria</taxon>
        <taxon>Burkholderiales</taxon>
        <taxon>Sphaerotilaceae</taxon>
        <taxon>Roseateles</taxon>
    </lineage>
</organism>
<dbReference type="Pfam" id="PF05593">
    <property type="entry name" value="RHS_repeat"/>
    <property type="match status" value="1"/>
</dbReference>
<dbReference type="EMBL" id="NIOF01000046">
    <property type="protein sequence ID" value="OWQ82873.1"/>
    <property type="molecule type" value="Genomic_DNA"/>
</dbReference>
<dbReference type="NCBIfam" id="TIGR01643">
    <property type="entry name" value="YD_repeat_2x"/>
    <property type="match status" value="2"/>
</dbReference>